<evidence type="ECO:0000256" key="1">
    <source>
        <dbReference type="SAM" id="MobiDB-lite"/>
    </source>
</evidence>
<accession>A0ABS8NEE8</accession>
<keyword evidence="2" id="KW-1133">Transmembrane helix</keyword>
<gene>
    <name evidence="4" type="ORF">LOC71_06555</name>
</gene>
<feature type="transmembrane region" description="Helical" evidence="2">
    <location>
        <begin position="12"/>
        <end position="33"/>
    </location>
</feature>
<name>A0ABS8NEE8_9BACT</name>
<dbReference type="Proteomes" id="UP001430306">
    <property type="component" value="Unassembled WGS sequence"/>
</dbReference>
<feature type="compositionally biased region" description="Polar residues" evidence="1">
    <location>
        <begin position="152"/>
        <end position="170"/>
    </location>
</feature>
<feature type="domain" description="YdbS-like PH" evidence="3">
    <location>
        <begin position="65"/>
        <end position="144"/>
    </location>
</feature>
<feature type="transmembrane region" description="Helical" evidence="2">
    <location>
        <begin position="39"/>
        <end position="63"/>
    </location>
</feature>
<proteinExistence type="predicted"/>
<evidence type="ECO:0000256" key="2">
    <source>
        <dbReference type="SAM" id="Phobius"/>
    </source>
</evidence>
<evidence type="ECO:0000313" key="4">
    <source>
        <dbReference type="EMBL" id="MCC9641929.1"/>
    </source>
</evidence>
<dbReference type="PANTHER" id="PTHR34473:SF2">
    <property type="entry name" value="UPF0699 TRANSMEMBRANE PROTEIN YDBT"/>
    <property type="match status" value="1"/>
</dbReference>
<evidence type="ECO:0000313" key="5">
    <source>
        <dbReference type="Proteomes" id="UP001430306"/>
    </source>
</evidence>
<dbReference type="PIRSF" id="PIRSF026631">
    <property type="entry name" value="UCP026631"/>
    <property type="match status" value="1"/>
</dbReference>
<comment type="caution">
    <text evidence="4">The sequence shown here is derived from an EMBL/GenBank/DDBJ whole genome shotgun (WGS) entry which is preliminary data.</text>
</comment>
<feature type="region of interest" description="Disordered" evidence="1">
    <location>
        <begin position="149"/>
        <end position="170"/>
    </location>
</feature>
<feature type="transmembrane region" description="Helical" evidence="2">
    <location>
        <begin position="197"/>
        <end position="219"/>
    </location>
</feature>
<dbReference type="InterPro" id="IPR005182">
    <property type="entry name" value="YdbS-like_PH"/>
</dbReference>
<evidence type="ECO:0000259" key="3">
    <source>
        <dbReference type="Pfam" id="PF03703"/>
    </source>
</evidence>
<protein>
    <submittedName>
        <fullName evidence="4">PH domain-containing protein</fullName>
    </submittedName>
</protein>
<dbReference type="RefSeq" id="WP_230272461.1">
    <property type="nucleotide sequence ID" value="NZ_JAJKFW010000014.1"/>
</dbReference>
<dbReference type="Pfam" id="PF03703">
    <property type="entry name" value="bPH_2"/>
    <property type="match status" value="3"/>
</dbReference>
<dbReference type="EMBL" id="JAJKFW010000014">
    <property type="protein sequence ID" value="MCC9641929.1"/>
    <property type="molecule type" value="Genomic_DNA"/>
</dbReference>
<organism evidence="4 5">
    <name type="scientific">Rhodopirellula halodulae</name>
    <dbReference type="NCBI Taxonomy" id="2894198"/>
    <lineage>
        <taxon>Bacteria</taxon>
        <taxon>Pseudomonadati</taxon>
        <taxon>Planctomycetota</taxon>
        <taxon>Planctomycetia</taxon>
        <taxon>Pirellulales</taxon>
        <taxon>Pirellulaceae</taxon>
        <taxon>Rhodopirellula</taxon>
    </lineage>
</organism>
<reference evidence="4" key="1">
    <citation type="submission" date="2021-11" db="EMBL/GenBank/DDBJ databases">
        <title>Genome sequence.</title>
        <authorList>
            <person name="Sun Q."/>
        </authorList>
    </citation>
    <scope>NUCLEOTIDE SEQUENCE</scope>
    <source>
        <strain evidence="4">JC740</strain>
    </source>
</reference>
<feature type="domain" description="YdbS-like PH" evidence="3">
    <location>
        <begin position="284"/>
        <end position="340"/>
    </location>
</feature>
<feature type="transmembrane region" description="Helical" evidence="2">
    <location>
        <begin position="255"/>
        <end position="279"/>
    </location>
</feature>
<sequence>MNLAPRPLHPVSMLFQTFAIGKHVFLPIAFVAWNMARNSWFGIMGAVGMLLVLLLLFGGFAFLHYWTYRYQLLGEELIVTSGLIFRSKRVVPVSRIQNVDLVQNVVHRILKVAEVRVETASGTEPEAVLKVLALKDVDSLRSQIEAARVSARSATDSPSTDPPQFTGSQASVMPDAAVTDNSPIAASTTLLQIPLKWLVQAGLASNRGFVMVGIVLGLISQQFGNNDQLARRLANELTTRNINPDELSGSWWSSWLLWVGALLIAVFAIRLLGIAWYVLRFHGYRLELRDENFHLSCGLLTKVSATVPRRRIQWISIQASPLERWMKLCSIRIETAGGAGQQNENAATTVTRRWFIPIVPQSEVPRLMKQLRPGLQFEENTFRWRGLDNRALRRRRRKGLLRIQGVGLLVALFVFLVTDQSPSWLPVSSTWGVLLFAAMCGLTVAICLAPFSLWLNSRRHRHFQFAELPTKDGIVIREGVWTRKTSCTFYDRIQSISCEETPFDRRWKMRTVRIDTAAAGPANHVYRLPMLSHDVADAQFRRLTQKTSQIEMVWD</sequence>
<keyword evidence="2" id="KW-0472">Membrane</keyword>
<keyword evidence="5" id="KW-1185">Reference proteome</keyword>
<feature type="transmembrane region" description="Helical" evidence="2">
    <location>
        <begin position="399"/>
        <end position="418"/>
    </location>
</feature>
<keyword evidence="2" id="KW-0812">Transmembrane</keyword>
<feature type="domain" description="YdbS-like PH" evidence="3">
    <location>
        <begin position="470"/>
        <end position="537"/>
    </location>
</feature>
<dbReference type="PANTHER" id="PTHR34473">
    <property type="entry name" value="UPF0699 TRANSMEMBRANE PROTEIN YDBS"/>
    <property type="match status" value="1"/>
</dbReference>
<feature type="transmembrane region" description="Helical" evidence="2">
    <location>
        <begin position="430"/>
        <end position="455"/>
    </location>
</feature>
<dbReference type="InterPro" id="IPR014529">
    <property type="entry name" value="UCP026631"/>
</dbReference>